<dbReference type="EMBL" id="JAATOP010000005">
    <property type="protein sequence ID" value="NIY72599.1"/>
    <property type="molecule type" value="Genomic_DNA"/>
</dbReference>
<dbReference type="Pfam" id="PF00353">
    <property type="entry name" value="HemolysinCabind"/>
    <property type="match status" value="3"/>
</dbReference>
<accession>A0ABX0VWY6</accession>
<evidence type="ECO:0000313" key="2">
    <source>
        <dbReference type="Proteomes" id="UP000709466"/>
    </source>
</evidence>
<keyword evidence="2" id="KW-1185">Reference proteome</keyword>
<dbReference type="Gene3D" id="2.150.10.10">
    <property type="entry name" value="Serralysin-like metalloprotease, C-terminal"/>
    <property type="match status" value="2"/>
</dbReference>
<dbReference type="InterPro" id="IPR011049">
    <property type="entry name" value="Serralysin-like_metalloprot_C"/>
</dbReference>
<dbReference type="PRINTS" id="PR00313">
    <property type="entry name" value="CABNDNGRPT"/>
</dbReference>
<comment type="caution">
    <text evidence="1">The sequence shown here is derived from an EMBL/GenBank/DDBJ whole genome shotgun (WGS) entry which is preliminary data.</text>
</comment>
<evidence type="ECO:0000313" key="1">
    <source>
        <dbReference type="EMBL" id="NIY72599.1"/>
    </source>
</evidence>
<protein>
    <recommendedName>
        <fullName evidence="3">Calcium-binding protein</fullName>
    </recommendedName>
</protein>
<proteinExistence type="predicted"/>
<name>A0ABX0VWY6_9RHOB</name>
<dbReference type="RefSeq" id="WP_167637978.1">
    <property type="nucleotide sequence ID" value="NZ_JAATOP010000005.1"/>
</dbReference>
<reference evidence="1 2" key="1">
    <citation type="submission" date="2020-03" db="EMBL/GenBank/DDBJ databases">
        <title>Bacterial isolates of synthetic phycosphere.</title>
        <authorList>
            <person name="Fu H."/>
            <person name="Moran M.A."/>
        </authorList>
    </citation>
    <scope>NUCLEOTIDE SEQUENCE [LARGE SCALE GENOMIC DNA]</scope>
    <source>
        <strain evidence="1 2">HF1</strain>
    </source>
</reference>
<sequence length="447" mass="48929">MTTYSFQGVGISFDDRYEPIEFLGGAELTVTAPEKSQISYETWGDGEIRLNLDNGGNFYGAQFTGGEYDDANVNELDTSEHLFVIDWSMSGQDYATTIFQLEIYDSFDDYEPVVFYFVVDGDPLRVASLSDYADIDGAITNVSYPTGDIAPGTLFSWSDLNPTDTYEDDTFYGAGGKDRYYGGKGEDWMFSSAGNDYFNGGKGFDVALYHRDSSGISVNLGKKFVIDGYGDRDKIVKVEWVTGSMYSDEFLGSKRDDTFEGYGGADYYDGKGGNDTVSFRYDQGAGGDQGINVDLSKGIGTDGWGNEEMLVSIENVEGTYNSDKFMGDDNANIFWGLSGKDKMNGGGGDDELYAGGGKDVMTGGSGADQFHFSEAKHKNIIKDFELSEGDLISFKGANGSIDSYDDLMANHVRETKKAVIITDNELNLTIKVNKVSLDDLTEDAFVF</sequence>
<evidence type="ECO:0008006" key="3">
    <source>
        <dbReference type="Google" id="ProtNLM"/>
    </source>
</evidence>
<dbReference type="SUPFAM" id="SSF51120">
    <property type="entry name" value="beta-Roll"/>
    <property type="match status" value="2"/>
</dbReference>
<organism evidence="1 2">
    <name type="scientific">Marivivens donghaensis</name>
    <dbReference type="NCBI Taxonomy" id="1699413"/>
    <lineage>
        <taxon>Bacteria</taxon>
        <taxon>Pseudomonadati</taxon>
        <taxon>Pseudomonadota</taxon>
        <taxon>Alphaproteobacteria</taxon>
        <taxon>Rhodobacterales</taxon>
        <taxon>Paracoccaceae</taxon>
        <taxon>Marivivens group</taxon>
        <taxon>Marivivens</taxon>
    </lineage>
</organism>
<gene>
    <name evidence="1" type="ORF">HCZ30_09130</name>
</gene>
<dbReference type="InterPro" id="IPR001343">
    <property type="entry name" value="Hemolysn_Ca-bd"/>
</dbReference>
<dbReference type="Proteomes" id="UP000709466">
    <property type="component" value="Unassembled WGS sequence"/>
</dbReference>